<gene>
    <name evidence="2" type="ORF">ACCAA_50081</name>
</gene>
<organism evidence="2 3">
    <name type="scientific">Candidatus Accumulibacter aalborgensis</name>
    <dbReference type="NCBI Taxonomy" id="1860102"/>
    <lineage>
        <taxon>Bacteria</taxon>
        <taxon>Pseudomonadati</taxon>
        <taxon>Pseudomonadota</taxon>
        <taxon>Betaproteobacteria</taxon>
        <taxon>Candidatus Accumulibacter</taxon>
    </lineage>
</organism>
<feature type="domain" description="Nitrogenase/oxidoreductase component 1" evidence="1">
    <location>
        <begin position="101"/>
        <end position="166"/>
    </location>
</feature>
<proteinExistence type="predicted"/>
<protein>
    <recommendedName>
        <fullName evidence="1">Nitrogenase/oxidoreductase component 1 domain-containing protein</fullName>
    </recommendedName>
</protein>
<evidence type="ECO:0000259" key="1">
    <source>
        <dbReference type="Pfam" id="PF00148"/>
    </source>
</evidence>
<dbReference type="EMBL" id="FLQX01000127">
    <property type="protein sequence ID" value="SBT07835.1"/>
    <property type="molecule type" value="Genomic_DNA"/>
</dbReference>
<dbReference type="GO" id="GO:0016491">
    <property type="term" value="F:oxidoreductase activity"/>
    <property type="evidence" value="ECO:0007669"/>
    <property type="project" value="InterPro"/>
</dbReference>
<dbReference type="SUPFAM" id="SSF53807">
    <property type="entry name" value="Helical backbone' metal receptor"/>
    <property type="match status" value="1"/>
</dbReference>
<name>A0A1A8XRV1_9PROT</name>
<dbReference type="RefSeq" id="WP_186407910.1">
    <property type="nucleotide sequence ID" value="NZ_FLQX01000127.1"/>
</dbReference>
<keyword evidence="3" id="KW-1185">Reference proteome</keyword>
<dbReference type="AlphaFoldDB" id="A0A1A8XRV1"/>
<feature type="domain" description="Nitrogenase/oxidoreductase component 1" evidence="1">
    <location>
        <begin position="11"/>
        <end position="96"/>
    </location>
</feature>
<dbReference type="STRING" id="1860102.ACCAA_50081"/>
<evidence type="ECO:0000313" key="3">
    <source>
        <dbReference type="Proteomes" id="UP000199169"/>
    </source>
</evidence>
<dbReference type="Pfam" id="PF00148">
    <property type="entry name" value="Oxidored_nitro"/>
    <property type="match status" value="2"/>
</dbReference>
<accession>A0A1A8XRV1</accession>
<dbReference type="Proteomes" id="UP000199169">
    <property type="component" value="Unassembled WGS sequence"/>
</dbReference>
<dbReference type="Gene3D" id="3.40.50.1980">
    <property type="entry name" value="Nitrogenase molybdenum iron protein domain"/>
    <property type="match status" value="1"/>
</dbReference>
<sequence length="167" mass="17690">MAEIVHSKKALAIEALIETLVPETRSAGQRRQQINVLASAMLTPGDIEAIREWIEAFALSAVIVPDIGDSLDGHLIDAEFSPLTIGGTPRAEIVTAVSPAKAESLAHLPIPTVIVGDLEELEKDARAAGAQLVIASSHTVESARRLGLPLLRAGFPQYDHVGAHART</sequence>
<evidence type="ECO:0000313" key="2">
    <source>
        <dbReference type="EMBL" id="SBT07835.1"/>
    </source>
</evidence>
<dbReference type="InterPro" id="IPR000510">
    <property type="entry name" value="Nase/OxRdtase_comp1"/>
</dbReference>
<reference evidence="2 3" key="1">
    <citation type="submission" date="2016-06" db="EMBL/GenBank/DDBJ databases">
        <authorList>
            <person name="Kjaerup R.B."/>
            <person name="Dalgaard T.S."/>
            <person name="Juul-Madsen H.R."/>
        </authorList>
    </citation>
    <scope>NUCLEOTIDE SEQUENCE [LARGE SCALE GENOMIC DNA]</scope>
    <source>
        <strain evidence="2">3</strain>
    </source>
</reference>